<comment type="caution">
    <text evidence="2">The sequence shown here is derived from an EMBL/GenBank/DDBJ whole genome shotgun (WGS) entry which is preliminary data.</text>
</comment>
<dbReference type="Proteomes" id="UP001198182">
    <property type="component" value="Unassembled WGS sequence"/>
</dbReference>
<feature type="domain" description="DUF4397" evidence="1">
    <location>
        <begin position="25"/>
        <end position="110"/>
    </location>
</feature>
<proteinExistence type="predicted"/>
<reference evidence="2" key="1">
    <citation type="submission" date="2021-10" db="EMBL/GenBank/DDBJ databases">
        <title>Anaerobic single-cell dispensing facilitates the cultivation of human gut bacteria.</title>
        <authorList>
            <person name="Afrizal A."/>
        </authorList>
    </citation>
    <scope>NUCLEOTIDE SEQUENCE</scope>
    <source>
        <strain evidence="2">CLA-AA-H215</strain>
    </source>
</reference>
<organism evidence="2 3">
    <name type="scientific">Hominifimenecus microfluidus</name>
    <dbReference type="NCBI Taxonomy" id="2885348"/>
    <lineage>
        <taxon>Bacteria</taxon>
        <taxon>Bacillati</taxon>
        <taxon>Bacillota</taxon>
        <taxon>Clostridia</taxon>
        <taxon>Lachnospirales</taxon>
        <taxon>Lachnospiraceae</taxon>
        <taxon>Hominifimenecus</taxon>
    </lineage>
</organism>
<keyword evidence="3" id="KW-1185">Reference proteome</keyword>
<sequence length="113" mass="12334">MMDFDQEDYGLIADSEEERSIGPFARVRFMHAASGYGPMNIHVDDLAVNQLNFGTASTFATIPDGFAMVTISSSRMPRVALIRRNMLFPAGSVLTAVIVNSPDGLDLKLIPEL</sequence>
<evidence type="ECO:0000313" key="2">
    <source>
        <dbReference type="EMBL" id="MCC2232736.1"/>
    </source>
</evidence>
<dbReference type="Pfam" id="PF14344">
    <property type="entry name" value="DUF4397"/>
    <property type="match status" value="1"/>
</dbReference>
<dbReference type="AlphaFoldDB" id="A0AAE3JI74"/>
<gene>
    <name evidence="2" type="ORF">LKD81_17365</name>
</gene>
<dbReference type="RefSeq" id="WP_349167906.1">
    <property type="nucleotide sequence ID" value="NZ_JBBNHI010000145.1"/>
</dbReference>
<evidence type="ECO:0000313" key="3">
    <source>
        <dbReference type="Proteomes" id="UP001198182"/>
    </source>
</evidence>
<protein>
    <submittedName>
        <fullName evidence="2">DUF4397 domain-containing protein</fullName>
    </submittedName>
</protein>
<accession>A0AAE3JI74</accession>
<dbReference type="EMBL" id="JAJEQR010000093">
    <property type="protein sequence ID" value="MCC2232736.1"/>
    <property type="molecule type" value="Genomic_DNA"/>
</dbReference>
<dbReference type="InterPro" id="IPR025510">
    <property type="entry name" value="DUF4397"/>
</dbReference>
<evidence type="ECO:0000259" key="1">
    <source>
        <dbReference type="Pfam" id="PF14344"/>
    </source>
</evidence>
<name>A0AAE3JI74_9FIRM</name>